<feature type="non-terminal residue" evidence="3">
    <location>
        <position position="83"/>
    </location>
</feature>
<dbReference type="EC" id="1.2.1.84" evidence="1"/>
<evidence type="ECO:0000313" key="4">
    <source>
        <dbReference type="Proteomes" id="UP000000305"/>
    </source>
</evidence>
<dbReference type="InterPro" id="IPR026055">
    <property type="entry name" value="FAR"/>
</dbReference>
<dbReference type="Proteomes" id="UP000000305">
    <property type="component" value="Unassembled WGS sequence"/>
</dbReference>
<feature type="domain" description="Thioester reductase (TE)" evidence="2">
    <location>
        <begin position="1"/>
        <end position="72"/>
    </location>
</feature>
<dbReference type="PhylomeDB" id="E9H571"/>
<proteinExistence type="inferred from homology"/>
<dbReference type="Pfam" id="PF07993">
    <property type="entry name" value="NAD_binding_4"/>
    <property type="match status" value="1"/>
</dbReference>
<dbReference type="InParanoid" id="E9H571"/>
<name>E9H571_DAPPU</name>
<dbReference type="KEGG" id="dpx:DAPPUDRAFT_58250"/>
<comment type="similarity">
    <text evidence="1">Belongs to the fatty acyl-CoA reductase family.</text>
</comment>
<dbReference type="OrthoDB" id="429813at2759"/>
<dbReference type="PANTHER" id="PTHR11011:SF116">
    <property type="entry name" value="FATTY ACYL-COA REDUCTASE CG5065-RELATED"/>
    <property type="match status" value="1"/>
</dbReference>
<protein>
    <recommendedName>
        <fullName evidence="1">Fatty acyl-CoA reductase</fullName>
        <ecNumber evidence="1">1.2.1.84</ecNumber>
    </recommendedName>
</protein>
<keyword evidence="1" id="KW-0444">Lipid biosynthesis</keyword>
<keyword evidence="1" id="KW-0521">NADP</keyword>
<dbReference type="PANTHER" id="PTHR11011">
    <property type="entry name" value="MALE STERILITY PROTEIN 2-RELATED"/>
    <property type="match status" value="1"/>
</dbReference>
<accession>E9H571</accession>
<dbReference type="OMA" id="RTHQYTF"/>
<keyword evidence="1" id="KW-0560">Oxidoreductase</keyword>
<comment type="function">
    <text evidence="1">Catalyzes the reduction of fatty acyl-CoA to fatty alcohols.</text>
</comment>
<dbReference type="GO" id="GO:0080019">
    <property type="term" value="F:alcohol-forming very long-chain fatty acyl-CoA reductase activity"/>
    <property type="evidence" value="ECO:0007669"/>
    <property type="project" value="InterPro"/>
</dbReference>
<evidence type="ECO:0000313" key="3">
    <source>
        <dbReference type="EMBL" id="EFX73128.1"/>
    </source>
</evidence>
<dbReference type="STRING" id="6669.E9H571"/>
<keyword evidence="4" id="KW-1185">Reference proteome</keyword>
<gene>
    <name evidence="3" type="ORF">DAPPUDRAFT_58250</name>
</gene>
<dbReference type="GO" id="GO:0102965">
    <property type="term" value="F:alcohol-forming long-chain fatty acyl-CoA reductase activity"/>
    <property type="evidence" value="ECO:0007669"/>
    <property type="project" value="UniProtKB-EC"/>
</dbReference>
<dbReference type="eggNOG" id="KOG1221">
    <property type="taxonomic scope" value="Eukaryota"/>
</dbReference>
<dbReference type="InterPro" id="IPR013120">
    <property type="entry name" value="FAR_NAD-bd"/>
</dbReference>
<dbReference type="EMBL" id="GL732593">
    <property type="protein sequence ID" value="EFX73128.1"/>
    <property type="molecule type" value="Genomic_DNA"/>
</dbReference>
<dbReference type="Gene3D" id="3.40.50.720">
    <property type="entry name" value="NAD(P)-binding Rossmann-like Domain"/>
    <property type="match status" value="1"/>
</dbReference>
<keyword evidence="1" id="KW-0443">Lipid metabolism</keyword>
<organism evidence="3 4">
    <name type="scientific">Daphnia pulex</name>
    <name type="common">Water flea</name>
    <dbReference type="NCBI Taxonomy" id="6669"/>
    <lineage>
        <taxon>Eukaryota</taxon>
        <taxon>Metazoa</taxon>
        <taxon>Ecdysozoa</taxon>
        <taxon>Arthropoda</taxon>
        <taxon>Crustacea</taxon>
        <taxon>Branchiopoda</taxon>
        <taxon>Diplostraca</taxon>
        <taxon>Cladocera</taxon>
        <taxon>Anomopoda</taxon>
        <taxon>Daphniidae</taxon>
        <taxon>Daphnia</taxon>
    </lineage>
</organism>
<comment type="catalytic activity">
    <reaction evidence="1">
        <text>a long-chain fatty acyl-CoA + 2 NADPH + 2 H(+) = a long-chain primary fatty alcohol + 2 NADP(+) + CoA</text>
        <dbReference type="Rhea" id="RHEA:52716"/>
        <dbReference type="ChEBI" id="CHEBI:15378"/>
        <dbReference type="ChEBI" id="CHEBI:57287"/>
        <dbReference type="ChEBI" id="CHEBI:57783"/>
        <dbReference type="ChEBI" id="CHEBI:58349"/>
        <dbReference type="ChEBI" id="CHEBI:77396"/>
        <dbReference type="ChEBI" id="CHEBI:83139"/>
        <dbReference type="EC" id="1.2.1.84"/>
    </reaction>
</comment>
<dbReference type="HOGENOM" id="CLU_180478_0_0_1"/>
<evidence type="ECO:0000256" key="1">
    <source>
        <dbReference type="RuleBase" id="RU363097"/>
    </source>
</evidence>
<dbReference type="GO" id="GO:1901568">
    <property type="term" value="P:fatty acid derivative metabolic process"/>
    <property type="evidence" value="ECO:0007669"/>
    <property type="project" value="UniProtKB-ARBA"/>
</dbReference>
<dbReference type="AlphaFoldDB" id="E9H571"/>
<reference evidence="3 4" key="1">
    <citation type="journal article" date="2011" name="Science">
        <title>The ecoresponsive genome of Daphnia pulex.</title>
        <authorList>
            <person name="Colbourne J.K."/>
            <person name="Pfrender M.E."/>
            <person name="Gilbert D."/>
            <person name="Thomas W.K."/>
            <person name="Tucker A."/>
            <person name="Oakley T.H."/>
            <person name="Tokishita S."/>
            <person name="Aerts A."/>
            <person name="Arnold G.J."/>
            <person name="Basu M.K."/>
            <person name="Bauer D.J."/>
            <person name="Caceres C.E."/>
            <person name="Carmel L."/>
            <person name="Casola C."/>
            <person name="Choi J.H."/>
            <person name="Detter J.C."/>
            <person name="Dong Q."/>
            <person name="Dusheyko S."/>
            <person name="Eads B.D."/>
            <person name="Frohlich T."/>
            <person name="Geiler-Samerotte K.A."/>
            <person name="Gerlach D."/>
            <person name="Hatcher P."/>
            <person name="Jogdeo S."/>
            <person name="Krijgsveld J."/>
            <person name="Kriventseva E.V."/>
            <person name="Kultz D."/>
            <person name="Laforsch C."/>
            <person name="Lindquist E."/>
            <person name="Lopez J."/>
            <person name="Manak J.R."/>
            <person name="Muller J."/>
            <person name="Pangilinan J."/>
            <person name="Patwardhan R.P."/>
            <person name="Pitluck S."/>
            <person name="Pritham E.J."/>
            <person name="Rechtsteiner A."/>
            <person name="Rho M."/>
            <person name="Rogozin I.B."/>
            <person name="Sakarya O."/>
            <person name="Salamov A."/>
            <person name="Schaack S."/>
            <person name="Shapiro H."/>
            <person name="Shiga Y."/>
            <person name="Skalitzky C."/>
            <person name="Smith Z."/>
            <person name="Souvorov A."/>
            <person name="Sung W."/>
            <person name="Tang Z."/>
            <person name="Tsuchiya D."/>
            <person name="Tu H."/>
            <person name="Vos H."/>
            <person name="Wang M."/>
            <person name="Wolf Y.I."/>
            <person name="Yamagata H."/>
            <person name="Yamada T."/>
            <person name="Ye Y."/>
            <person name="Shaw J.R."/>
            <person name="Andrews J."/>
            <person name="Crease T.J."/>
            <person name="Tang H."/>
            <person name="Lucas S.M."/>
            <person name="Robertson H.M."/>
            <person name="Bork P."/>
            <person name="Koonin E.V."/>
            <person name="Zdobnov E.M."/>
            <person name="Grigoriev I.V."/>
            <person name="Lynch M."/>
            <person name="Boore J.L."/>
        </authorList>
    </citation>
    <scope>NUCLEOTIDE SEQUENCE [LARGE SCALE GENOMIC DNA]</scope>
</reference>
<evidence type="ECO:0000259" key="2">
    <source>
        <dbReference type="Pfam" id="PF07993"/>
    </source>
</evidence>
<sequence length="83" mass="8839">EQLLETKYGSVPLAIVRPSIVTAAESIPFPGWVDNMNGATGVIAGIGNGFIRVLKVKNNLVGDFIPVDYPINLLIAVAWLFGS</sequence>